<name>A0AC35TFN3_9BILA</name>
<dbReference type="WBParaSite" id="RSKR_0000002900.1">
    <property type="protein sequence ID" value="RSKR_0000002900.1"/>
    <property type="gene ID" value="RSKR_0000002900"/>
</dbReference>
<dbReference type="Proteomes" id="UP000095286">
    <property type="component" value="Unplaced"/>
</dbReference>
<evidence type="ECO:0000313" key="2">
    <source>
        <dbReference type="WBParaSite" id="RSKR_0000002900.1"/>
    </source>
</evidence>
<accession>A0AC35TFN3</accession>
<evidence type="ECO:0000313" key="1">
    <source>
        <dbReference type="Proteomes" id="UP000095286"/>
    </source>
</evidence>
<proteinExistence type="predicted"/>
<protein>
    <submittedName>
        <fullName evidence="2">Ribonuclease P/MRP protein subunit POP5</fullName>
    </submittedName>
</protein>
<organism evidence="1 2">
    <name type="scientific">Rhabditophanes sp. KR3021</name>
    <dbReference type="NCBI Taxonomy" id="114890"/>
    <lineage>
        <taxon>Eukaryota</taxon>
        <taxon>Metazoa</taxon>
        <taxon>Ecdysozoa</taxon>
        <taxon>Nematoda</taxon>
        <taxon>Chromadorea</taxon>
        <taxon>Rhabditida</taxon>
        <taxon>Tylenchina</taxon>
        <taxon>Panagrolaimomorpha</taxon>
        <taxon>Strongyloidoidea</taxon>
        <taxon>Alloionematidae</taxon>
        <taxon>Rhabditophanes</taxon>
    </lineage>
</organism>
<reference evidence="2" key="1">
    <citation type="submission" date="2016-11" db="UniProtKB">
        <authorList>
            <consortium name="WormBaseParasite"/>
        </authorList>
    </citation>
    <scope>IDENTIFICATION</scope>
    <source>
        <strain evidence="2">KR3021</strain>
    </source>
</reference>
<sequence length="149" mass="16798">MVKLKNKYFLVEICYTNNYDKVGEFDIVKAIRDQTQQLYGDVGLGTLNSSFHVKVCAGRKNIFVLKSGVESADYVRTAIPFITLVGKSECVVQLILEASSIRTIEKAVIKTTLNQLYAELAVTVNIKDKERIQQAIMDVTGENVERVRY</sequence>